<dbReference type="InterPro" id="IPR005225">
    <property type="entry name" value="Small_GTP-bd"/>
</dbReference>
<feature type="non-terminal residue" evidence="11">
    <location>
        <position position="370"/>
    </location>
</feature>
<dbReference type="AlphaFoldDB" id="A0A0A0M8R2"/>
<dbReference type="Gene3D" id="3.40.50.300">
    <property type="entry name" value="P-loop containing nucleotide triphosphate hydrolases"/>
    <property type="match status" value="1"/>
</dbReference>
<dbReference type="GO" id="GO:0002098">
    <property type="term" value="P:tRNA wobble uridine modification"/>
    <property type="evidence" value="ECO:0007669"/>
    <property type="project" value="TreeGrafter"/>
</dbReference>
<keyword evidence="2" id="KW-0963">Cytoplasm</keyword>
<dbReference type="PROSITE" id="PS51709">
    <property type="entry name" value="G_TRME"/>
    <property type="match status" value="1"/>
</dbReference>
<evidence type="ECO:0000256" key="1">
    <source>
        <dbReference type="ARBA" id="ARBA00011043"/>
    </source>
</evidence>
<evidence type="ECO:0000256" key="3">
    <source>
        <dbReference type="ARBA" id="ARBA00022694"/>
    </source>
</evidence>
<evidence type="ECO:0000256" key="7">
    <source>
        <dbReference type="ARBA" id="ARBA00022842"/>
    </source>
</evidence>
<dbReference type="Pfam" id="PF01926">
    <property type="entry name" value="MMR_HSR1"/>
    <property type="match status" value="1"/>
</dbReference>
<dbReference type="GO" id="GO:0005829">
    <property type="term" value="C:cytosol"/>
    <property type="evidence" value="ECO:0007669"/>
    <property type="project" value="TreeGrafter"/>
</dbReference>
<evidence type="ECO:0000256" key="4">
    <source>
        <dbReference type="ARBA" id="ARBA00022723"/>
    </source>
</evidence>
<dbReference type="NCBIfam" id="TIGR00450">
    <property type="entry name" value="mnmE_trmE_thdF"/>
    <property type="match status" value="1"/>
</dbReference>
<dbReference type="CDD" id="cd14858">
    <property type="entry name" value="TrmE_N"/>
    <property type="match status" value="1"/>
</dbReference>
<keyword evidence="4" id="KW-0479">Metal-binding</keyword>
<dbReference type="GO" id="GO:0003924">
    <property type="term" value="F:GTPase activity"/>
    <property type="evidence" value="ECO:0007669"/>
    <property type="project" value="InterPro"/>
</dbReference>
<sequence length="370" mass="38652">MADRDTIAAIATAPGSGGVGIIRLSGPDARRVGESITGRPLRPRHAHHATFRGGQGEVLDDGIALYFAAPASYTGEDVVELQGHGGRAVLQSVLSRCLELGARMARPGEFSERAFLEGRLDLAQAEAVADLIAAGDARAARAARRALDGEFSTRVESIAQGLLEVRVHVEAAIDFADEPLDTLGGGPLRSRMEELDRGLAALLAAAERGRRLRDGLHAVIVGPPNAGKSSLLNALAGRERAIVTDVAGTTRDLLQEQVHVEGVELTLVDTAGLREGGDEIEREGMRRARGELARADLALVVLDARDPESGIAAVVDSIEGVPATLVVHNKADLLPRRPVDAAADGPVLVSARSGEGLDTLRAALARAVTG</sequence>
<comment type="caution">
    <text evidence="11">The sequence shown here is derived from an EMBL/GenBank/DDBJ whole genome shotgun (WGS) entry which is preliminary data.</text>
</comment>
<evidence type="ECO:0000256" key="6">
    <source>
        <dbReference type="ARBA" id="ARBA00022801"/>
    </source>
</evidence>
<reference evidence="11 12" key="1">
    <citation type="submission" date="2013-08" db="EMBL/GenBank/DDBJ databases">
        <title>Genomic analysis of Lysobacter defluvii.</title>
        <authorList>
            <person name="Wang Q."/>
            <person name="Wang G."/>
        </authorList>
    </citation>
    <scope>NUCLEOTIDE SEQUENCE [LARGE SCALE GENOMIC DNA]</scope>
    <source>
        <strain evidence="11 12">IMMIB APB-9</strain>
    </source>
</reference>
<dbReference type="InterPro" id="IPR025867">
    <property type="entry name" value="MnmE_helical"/>
</dbReference>
<dbReference type="RefSeq" id="WP_036136943.1">
    <property type="nucleotide sequence ID" value="NZ_AVBH01000062.1"/>
</dbReference>
<evidence type="ECO:0000256" key="8">
    <source>
        <dbReference type="ARBA" id="ARBA00022958"/>
    </source>
</evidence>
<dbReference type="STRING" id="1385515.GCA_000423325_02412"/>
<evidence type="ECO:0000313" key="12">
    <source>
        <dbReference type="Proteomes" id="UP000030003"/>
    </source>
</evidence>
<keyword evidence="3" id="KW-0819">tRNA processing</keyword>
<dbReference type="Gene3D" id="1.20.120.430">
    <property type="entry name" value="tRNA modification GTPase MnmE domain 2"/>
    <property type="match status" value="1"/>
</dbReference>
<evidence type="ECO:0000256" key="9">
    <source>
        <dbReference type="ARBA" id="ARBA00023134"/>
    </source>
</evidence>
<dbReference type="GO" id="GO:0030488">
    <property type="term" value="P:tRNA methylation"/>
    <property type="evidence" value="ECO:0007669"/>
    <property type="project" value="TreeGrafter"/>
</dbReference>
<dbReference type="SUPFAM" id="SSF52540">
    <property type="entry name" value="P-loop containing nucleoside triphosphate hydrolases"/>
    <property type="match status" value="1"/>
</dbReference>
<protein>
    <submittedName>
        <fullName evidence="11">tRNA modification GTPase MnmE</fullName>
    </submittedName>
</protein>
<dbReference type="GO" id="GO:0046872">
    <property type="term" value="F:metal ion binding"/>
    <property type="evidence" value="ECO:0007669"/>
    <property type="project" value="UniProtKB-KW"/>
</dbReference>
<keyword evidence="5" id="KW-0547">Nucleotide-binding</keyword>
<dbReference type="PRINTS" id="PR00326">
    <property type="entry name" value="GTP1OBG"/>
</dbReference>
<dbReference type="InterPro" id="IPR018948">
    <property type="entry name" value="GTP-bd_TrmE_N"/>
</dbReference>
<evidence type="ECO:0000259" key="10">
    <source>
        <dbReference type="PROSITE" id="PS51709"/>
    </source>
</evidence>
<organism evidence="11 12">
    <name type="scientific">Lysobacter defluvii IMMIB APB-9 = DSM 18482</name>
    <dbReference type="NCBI Taxonomy" id="1385515"/>
    <lineage>
        <taxon>Bacteria</taxon>
        <taxon>Pseudomonadati</taxon>
        <taxon>Pseudomonadota</taxon>
        <taxon>Gammaproteobacteria</taxon>
        <taxon>Lysobacterales</taxon>
        <taxon>Lysobacteraceae</taxon>
        <taxon>Novilysobacter</taxon>
    </lineage>
</organism>
<evidence type="ECO:0000256" key="5">
    <source>
        <dbReference type="ARBA" id="ARBA00022741"/>
    </source>
</evidence>
<dbReference type="InterPro" id="IPR027266">
    <property type="entry name" value="TrmE/GcvT-like"/>
</dbReference>
<dbReference type="InterPro" id="IPR006073">
    <property type="entry name" value="GTP-bd"/>
</dbReference>
<keyword evidence="8" id="KW-0630">Potassium</keyword>
<dbReference type="Proteomes" id="UP000030003">
    <property type="component" value="Unassembled WGS sequence"/>
</dbReference>
<dbReference type="FunFam" id="3.40.50.300:FF:001376">
    <property type="entry name" value="tRNA modification GTPase MnmE"/>
    <property type="match status" value="1"/>
</dbReference>
<dbReference type="InterPro" id="IPR027417">
    <property type="entry name" value="P-loop_NTPase"/>
</dbReference>
<dbReference type="EMBL" id="AVBH01000062">
    <property type="protein sequence ID" value="KGO98634.1"/>
    <property type="molecule type" value="Genomic_DNA"/>
</dbReference>
<proteinExistence type="inferred from homology"/>
<dbReference type="PANTHER" id="PTHR42714">
    <property type="entry name" value="TRNA MODIFICATION GTPASE GTPBP3"/>
    <property type="match status" value="1"/>
</dbReference>
<dbReference type="InterPro" id="IPR004520">
    <property type="entry name" value="GTPase_MnmE"/>
</dbReference>
<name>A0A0A0M8R2_9GAMM</name>
<dbReference type="InterPro" id="IPR031168">
    <property type="entry name" value="G_TrmE"/>
</dbReference>
<dbReference type="Pfam" id="PF10396">
    <property type="entry name" value="TrmE_N"/>
    <property type="match status" value="1"/>
</dbReference>
<keyword evidence="7" id="KW-0460">Magnesium</keyword>
<feature type="domain" description="TrmE-type G" evidence="10">
    <location>
        <begin position="215"/>
        <end position="369"/>
    </location>
</feature>
<dbReference type="Gene3D" id="3.30.1360.120">
    <property type="entry name" value="Probable tRNA modification gtpase trme, domain 1"/>
    <property type="match status" value="1"/>
</dbReference>
<dbReference type="OrthoDB" id="9805918at2"/>
<accession>A0A0A0M8R2</accession>
<dbReference type="HAMAP" id="MF_00379">
    <property type="entry name" value="GTPase_MnmE"/>
    <property type="match status" value="1"/>
</dbReference>
<gene>
    <name evidence="11" type="ORF">N791_00780</name>
</gene>
<dbReference type="InterPro" id="IPR027368">
    <property type="entry name" value="MnmE_dom2"/>
</dbReference>
<dbReference type="CDD" id="cd04164">
    <property type="entry name" value="trmE"/>
    <property type="match status" value="1"/>
</dbReference>
<keyword evidence="6" id="KW-0378">Hydrolase</keyword>
<keyword evidence="9" id="KW-0342">GTP-binding</keyword>
<keyword evidence="12" id="KW-1185">Reference proteome</keyword>
<dbReference type="eggNOG" id="COG0486">
    <property type="taxonomic scope" value="Bacteria"/>
</dbReference>
<comment type="similarity">
    <text evidence="1">Belongs to the TRAFAC class TrmE-Era-EngA-EngB-Septin-like GTPase superfamily. TrmE GTPase family.</text>
</comment>
<evidence type="ECO:0000313" key="11">
    <source>
        <dbReference type="EMBL" id="KGO98634.1"/>
    </source>
</evidence>
<dbReference type="NCBIfam" id="TIGR00231">
    <property type="entry name" value="small_GTP"/>
    <property type="match status" value="1"/>
</dbReference>
<evidence type="ECO:0000256" key="2">
    <source>
        <dbReference type="ARBA" id="ARBA00022490"/>
    </source>
</evidence>
<dbReference type="Pfam" id="PF12631">
    <property type="entry name" value="MnmE_helical"/>
    <property type="match status" value="1"/>
</dbReference>
<dbReference type="GO" id="GO:0005525">
    <property type="term" value="F:GTP binding"/>
    <property type="evidence" value="ECO:0007669"/>
    <property type="project" value="UniProtKB-KW"/>
</dbReference>
<dbReference type="PANTHER" id="PTHR42714:SF2">
    <property type="entry name" value="TRNA MODIFICATION GTPASE GTPBP3, MITOCHONDRIAL"/>
    <property type="match status" value="1"/>
</dbReference>